<dbReference type="EMBL" id="OP875100">
    <property type="protein sequence ID" value="WFG74199.1"/>
    <property type="molecule type" value="Genomic_DNA"/>
</dbReference>
<gene>
    <name evidence="1" type="ORF">DOEKDBNA_00158</name>
</gene>
<protein>
    <submittedName>
        <fullName evidence="1">Uncharacterized protein</fullName>
    </submittedName>
</protein>
<accession>A0A9Y1VYW3</accession>
<reference evidence="1 2" key="1">
    <citation type="submission" date="2022-11" db="EMBL/GenBank/DDBJ databases">
        <authorList>
            <person name="Naknaen A."/>
            <person name="Wannasrichan W."/>
            <person name="Poochit P."/>
            <person name="Chaikeeratisak V."/>
        </authorList>
    </citation>
    <scope>NUCLEOTIDE SEQUENCE [LARGE SCALE GENOMIC DNA]</scope>
</reference>
<name>A0A9Y1VYW3_9CAUD</name>
<evidence type="ECO:0000313" key="1">
    <source>
        <dbReference type="EMBL" id="WFG74199.1"/>
    </source>
</evidence>
<keyword evidence="2" id="KW-1185">Reference proteome</keyword>
<organism evidence="1 2">
    <name type="scientific">Pseudomonas phage SPA01</name>
    <dbReference type="NCBI Taxonomy" id="3003719"/>
    <lineage>
        <taxon>Viruses</taxon>
        <taxon>Duplodnaviria</taxon>
        <taxon>Heunggongvirae</taxon>
        <taxon>Uroviricota</taxon>
        <taxon>Caudoviricetes</taxon>
        <taxon>Vandenendeviridae</taxon>
        <taxon>Skurskavirinae</taxon>
        <taxon>Pakpunavirus</taxon>
        <taxon>Pakpunavirus SPA01</taxon>
    </lineage>
</organism>
<proteinExistence type="predicted"/>
<evidence type="ECO:0000313" key="2">
    <source>
        <dbReference type="Proteomes" id="UP001213466"/>
    </source>
</evidence>
<dbReference type="Proteomes" id="UP001213466">
    <property type="component" value="Segment"/>
</dbReference>
<sequence length="224" mass="25072">MLDGRFCTCRIGLKKGKQPKGSIWNPEIDKMLLVHGTTAKGLKAIMNRQGKEGLAAPWDVSDHDGMSYFYNVNKAMEWHDEEEYAKAECIIRCLEQAQLQQAMMAEGGKIYALVVDIPEEFQDCVEDDYSCPNASHEASCFPEDNFDPSWIVEVYEAEVSVWAIPFIVAGVSGNSMFQSHQLPDKLAAIAKSVAQSSDIDTYEAFEIDHSQLPLSILEHFKDNA</sequence>